<evidence type="ECO:0000313" key="16">
    <source>
        <dbReference type="Proteomes" id="UP000008144"/>
    </source>
</evidence>
<dbReference type="OMA" id="QDEMNIY"/>
<keyword evidence="11" id="KW-0460">Magnesium</keyword>
<comment type="pathway">
    <text evidence="2">Sulfur metabolism; glutathione biosynthesis; glutathione from L-cysteine and L-glutamate: step 2/2.</text>
</comment>
<evidence type="ECO:0000256" key="2">
    <source>
        <dbReference type="ARBA" id="ARBA00004965"/>
    </source>
</evidence>
<proteinExistence type="inferred from homology"/>
<dbReference type="InterPro" id="IPR014042">
    <property type="entry name" value="Glutathione_synthase_a-hlx"/>
</dbReference>
<dbReference type="GO" id="GO:0043295">
    <property type="term" value="F:glutathione binding"/>
    <property type="evidence" value="ECO:0000318"/>
    <property type="project" value="GO_Central"/>
</dbReference>
<evidence type="ECO:0000256" key="4">
    <source>
        <dbReference type="ARBA" id="ARBA00012214"/>
    </source>
</evidence>
<evidence type="ECO:0000256" key="11">
    <source>
        <dbReference type="ARBA" id="ARBA00022842"/>
    </source>
</evidence>
<comment type="cofactor">
    <cofactor evidence="1">
        <name>Mg(2+)</name>
        <dbReference type="ChEBI" id="CHEBI:18420"/>
    </cofactor>
</comment>
<evidence type="ECO:0000256" key="8">
    <source>
        <dbReference type="ARBA" id="ARBA00022723"/>
    </source>
</evidence>
<dbReference type="GeneTree" id="ENSGT00390000013764"/>
<accession>F6WBE9</accession>
<keyword evidence="10" id="KW-0067">ATP-binding</keyword>
<dbReference type="Proteomes" id="UP000008144">
    <property type="component" value="Chromosome 3"/>
</dbReference>
<dbReference type="InterPro" id="IPR037013">
    <property type="entry name" value="GSH-S_sub-bd_sf"/>
</dbReference>
<dbReference type="SUPFAM" id="SSF52440">
    <property type="entry name" value="PreATP-grasp domain"/>
    <property type="match status" value="1"/>
</dbReference>
<dbReference type="PANTHER" id="PTHR11130">
    <property type="entry name" value="GLUTATHIONE SYNTHETASE"/>
    <property type="match status" value="1"/>
</dbReference>
<dbReference type="AlphaFoldDB" id="F6WBE9"/>
<dbReference type="EC" id="6.3.2.3" evidence="4"/>
<keyword evidence="9" id="KW-0547">Nucleotide-binding</keyword>
<evidence type="ECO:0000256" key="1">
    <source>
        <dbReference type="ARBA" id="ARBA00001946"/>
    </source>
</evidence>
<keyword evidence="8" id="KW-0479">Metal-binding</keyword>
<sequence length="207" mass="23655">MEFLGEVLKSTIAADDFVSNLFEIAKLAQASNSTQKVEIGAYRSDYMIQQSYSKNASNAKLSTLPKQIEINTMSAALWGLFTHRMTSLHKYNLRNAGISCDKLNMPENGALDGIARVMVEGWKKYGNPKAMFVFMVFQDEMNIYDQRAIEYAMYEYDPAVRVQRKVFDDCISTTRTDQDGKLFIDEEEVAVVYFRTGYSPRHFPTPM</sequence>
<dbReference type="HOGENOM" id="CLU_1328962_0_0_1"/>
<dbReference type="STRING" id="7719.ENSCINP00000019096"/>
<dbReference type="Gene3D" id="1.10.1080.10">
    <property type="entry name" value="Glutathione Synthetase, Chain A, domain 3"/>
    <property type="match status" value="1"/>
</dbReference>
<keyword evidence="16" id="KW-1185">Reference proteome</keyword>
<evidence type="ECO:0000259" key="14">
    <source>
        <dbReference type="Pfam" id="PF03199"/>
    </source>
</evidence>
<dbReference type="Gene3D" id="3.40.50.1760">
    <property type="entry name" value="Glutathione synthase, substrate-binding domain superfamily, eukaryotic"/>
    <property type="match status" value="1"/>
</dbReference>
<dbReference type="EMBL" id="EAAA01001738">
    <property type="status" value="NOT_ANNOTATED_CDS"/>
    <property type="molecule type" value="Genomic_DNA"/>
</dbReference>
<dbReference type="Pfam" id="PF03917">
    <property type="entry name" value="GSH_synth_ATP"/>
    <property type="match status" value="1"/>
</dbReference>
<dbReference type="GO" id="GO:0046872">
    <property type="term" value="F:metal ion binding"/>
    <property type="evidence" value="ECO:0007669"/>
    <property type="project" value="UniProtKB-KW"/>
</dbReference>
<dbReference type="InterPro" id="IPR005615">
    <property type="entry name" value="Glutathione_synthase"/>
</dbReference>
<dbReference type="SUPFAM" id="SSF56059">
    <property type="entry name" value="Glutathione synthetase ATP-binding domain-like"/>
    <property type="match status" value="1"/>
</dbReference>
<comment type="similarity">
    <text evidence="3">Belongs to the eukaryotic GSH synthase family.</text>
</comment>
<dbReference type="GO" id="GO:0005829">
    <property type="term" value="C:cytosol"/>
    <property type="evidence" value="ECO:0000318"/>
    <property type="project" value="GO_Central"/>
</dbReference>
<evidence type="ECO:0000256" key="10">
    <source>
        <dbReference type="ARBA" id="ARBA00022840"/>
    </source>
</evidence>
<evidence type="ECO:0000256" key="13">
    <source>
        <dbReference type="ARBA" id="ARBA00048871"/>
    </source>
</evidence>
<evidence type="ECO:0000256" key="6">
    <source>
        <dbReference type="ARBA" id="ARBA00022598"/>
    </source>
</evidence>
<feature type="domain" description="Glutathione synthase substrate-binding" evidence="14">
    <location>
        <begin position="131"/>
        <end position="205"/>
    </location>
</feature>
<comment type="catalytic activity">
    <reaction evidence="13">
        <text>gamma-L-glutamyl-L-cysteine + glycine + ATP = glutathione + ADP + phosphate + H(+)</text>
        <dbReference type="Rhea" id="RHEA:13557"/>
        <dbReference type="ChEBI" id="CHEBI:15378"/>
        <dbReference type="ChEBI" id="CHEBI:30616"/>
        <dbReference type="ChEBI" id="CHEBI:43474"/>
        <dbReference type="ChEBI" id="CHEBI:57305"/>
        <dbReference type="ChEBI" id="CHEBI:57925"/>
        <dbReference type="ChEBI" id="CHEBI:58173"/>
        <dbReference type="ChEBI" id="CHEBI:456216"/>
        <dbReference type="EC" id="6.3.2.3"/>
    </reaction>
    <physiologicalReaction direction="left-to-right" evidence="13">
        <dbReference type="Rhea" id="RHEA:13558"/>
    </physiologicalReaction>
</comment>
<reference evidence="15" key="3">
    <citation type="submission" date="2025-08" db="UniProtKB">
        <authorList>
            <consortium name="Ensembl"/>
        </authorList>
    </citation>
    <scope>IDENTIFICATION</scope>
</reference>
<reference evidence="15" key="4">
    <citation type="submission" date="2025-09" db="UniProtKB">
        <authorList>
            <consortium name="Ensembl"/>
        </authorList>
    </citation>
    <scope>IDENTIFICATION</scope>
</reference>
<reference evidence="16" key="1">
    <citation type="journal article" date="2002" name="Science">
        <title>The draft genome of Ciona intestinalis: insights into chordate and vertebrate origins.</title>
        <authorList>
            <person name="Dehal P."/>
            <person name="Satou Y."/>
            <person name="Campbell R.K."/>
            <person name="Chapman J."/>
            <person name="Degnan B."/>
            <person name="De Tomaso A."/>
            <person name="Davidson B."/>
            <person name="Di Gregorio A."/>
            <person name="Gelpke M."/>
            <person name="Goodstein D.M."/>
            <person name="Harafuji N."/>
            <person name="Hastings K.E."/>
            <person name="Ho I."/>
            <person name="Hotta K."/>
            <person name="Huang W."/>
            <person name="Kawashima T."/>
            <person name="Lemaire P."/>
            <person name="Martinez D."/>
            <person name="Meinertzhagen I.A."/>
            <person name="Necula S."/>
            <person name="Nonaka M."/>
            <person name="Putnam N."/>
            <person name="Rash S."/>
            <person name="Saiga H."/>
            <person name="Satake M."/>
            <person name="Terry A."/>
            <person name="Yamada L."/>
            <person name="Wang H.G."/>
            <person name="Awazu S."/>
            <person name="Azumi K."/>
            <person name="Boore J."/>
            <person name="Branno M."/>
            <person name="Chin-Bow S."/>
            <person name="DeSantis R."/>
            <person name="Doyle S."/>
            <person name="Francino P."/>
            <person name="Keys D.N."/>
            <person name="Haga S."/>
            <person name="Hayashi H."/>
            <person name="Hino K."/>
            <person name="Imai K.S."/>
            <person name="Inaba K."/>
            <person name="Kano S."/>
            <person name="Kobayashi K."/>
            <person name="Kobayashi M."/>
            <person name="Lee B.I."/>
            <person name="Makabe K.W."/>
            <person name="Manohar C."/>
            <person name="Matassi G."/>
            <person name="Medina M."/>
            <person name="Mochizuki Y."/>
            <person name="Mount S."/>
            <person name="Morishita T."/>
            <person name="Miura S."/>
            <person name="Nakayama A."/>
            <person name="Nishizaka S."/>
            <person name="Nomoto H."/>
            <person name="Ohta F."/>
            <person name="Oishi K."/>
            <person name="Rigoutsos I."/>
            <person name="Sano M."/>
            <person name="Sasaki A."/>
            <person name="Sasakura Y."/>
            <person name="Shoguchi E."/>
            <person name="Shin-i T."/>
            <person name="Spagnuolo A."/>
            <person name="Stainier D."/>
            <person name="Suzuki M.M."/>
            <person name="Tassy O."/>
            <person name="Takatori N."/>
            <person name="Tokuoka M."/>
            <person name="Yagi K."/>
            <person name="Yoshizaki F."/>
            <person name="Wada S."/>
            <person name="Zhang C."/>
            <person name="Hyatt P.D."/>
            <person name="Larimer F."/>
            <person name="Detter C."/>
            <person name="Doggett N."/>
            <person name="Glavina T."/>
            <person name="Hawkins T."/>
            <person name="Richardson P."/>
            <person name="Lucas S."/>
            <person name="Kohara Y."/>
            <person name="Levine M."/>
            <person name="Satoh N."/>
            <person name="Rokhsar D.S."/>
        </authorList>
    </citation>
    <scope>NUCLEOTIDE SEQUENCE [LARGE SCALE GENOMIC DNA]</scope>
</reference>
<dbReference type="InterPro" id="IPR016185">
    <property type="entry name" value="PreATP-grasp_dom_sf"/>
</dbReference>
<dbReference type="GO" id="GO:0004363">
    <property type="term" value="F:glutathione synthase activity"/>
    <property type="evidence" value="ECO:0000318"/>
    <property type="project" value="GO_Central"/>
</dbReference>
<evidence type="ECO:0000256" key="7">
    <source>
        <dbReference type="ARBA" id="ARBA00022684"/>
    </source>
</evidence>
<evidence type="ECO:0000313" key="15">
    <source>
        <dbReference type="Ensembl" id="ENSCINP00000019096.3"/>
    </source>
</evidence>
<evidence type="ECO:0000256" key="9">
    <source>
        <dbReference type="ARBA" id="ARBA00022741"/>
    </source>
</evidence>
<dbReference type="UniPathway" id="UPA00142">
    <property type="reaction ID" value="UER00210"/>
</dbReference>
<evidence type="ECO:0000256" key="3">
    <source>
        <dbReference type="ARBA" id="ARBA00010385"/>
    </source>
</evidence>
<name>F6WBE9_CIOIN</name>
<dbReference type="InterPro" id="IPR004887">
    <property type="entry name" value="GSH_synth_subst-bd"/>
</dbReference>
<dbReference type="InParanoid" id="F6WBE9"/>
<evidence type="ECO:0000256" key="5">
    <source>
        <dbReference type="ARBA" id="ARBA00020821"/>
    </source>
</evidence>
<dbReference type="Pfam" id="PF03199">
    <property type="entry name" value="GSH_synthase"/>
    <property type="match status" value="1"/>
</dbReference>
<evidence type="ECO:0000256" key="12">
    <source>
        <dbReference type="ARBA" id="ARBA00030403"/>
    </source>
</evidence>
<dbReference type="Ensembl" id="ENSCINT00000019096.3">
    <property type="protein sequence ID" value="ENSCINP00000019096.3"/>
    <property type="gene ID" value="ENSCING00000009385.3"/>
</dbReference>
<protein>
    <recommendedName>
        <fullName evidence="5">Glutathione synthetase</fullName>
        <ecNumber evidence="4">6.3.2.3</ecNumber>
    </recommendedName>
    <alternativeName>
        <fullName evidence="12">Glutathione synthase</fullName>
    </alternativeName>
</protein>
<reference evidence="15" key="2">
    <citation type="journal article" date="2008" name="Genome Biol.">
        <title>Improved genome assembly and evidence-based global gene model set for the chordate Ciona intestinalis: new insight into intron and operon populations.</title>
        <authorList>
            <person name="Satou Y."/>
            <person name="Mineta K."/>
            <person name="Ogasawara M."/>
            <person name="Sasakura Y."/>
            <person name="Shoguchi E."/>
            <person name="Ueno K."/>
            <person name="Yamada L."/>
            <person name="Matsumoto J."/>
            <person name="Wasserscheid J."/>
            <person name="Dewar K."/>
            <person name="Wiley G.B."/>
            <person name="Macmil S.L."/>
            <person name="Roe B.A."/>
            <person name="Zeller R.W."/>
            <person name="Hastings K.E."/>
            <person name="Lemaire P."/>
            <person name="Lindquist E."/>
            <person name="Endo T."/>
            <person name="Hotta K."/>
            <person name="Inaba K."/>
        </authorList>
    </citation>
    <scope>NUCLEOTIDE SEQUENCE [LARGE SCALE GENOMIC DNA]</scope>
    <source>
        <strain evidence="15">wild type</strain>
    </source>
</reference>
<keyword evidence="7" id="KW-0317">Glutathione biosynthesis</keyword>
<organism evidence="15 16">
    <name type="scientific">Ciona intestinalis</name>
    <name type="common">Transparent sea squirt</name>
    <name type="synonym">Ascidia intestinalis</name>
    <dbReference type="NCBI Taxonomy" id="7719"/>
    <lineage>
        <taxon>Eukaryota</taxon>
        <taxon>Metazoa</taxon>
        <taxon>Chordata</taxon>
        <taxon>Tunicata</taxon>
        <taxon>Ascidiacea</taxon>
        <taxon>Phlebobranchia</taxon>
        <taxon>Cionidae</taxon>
        <taxon>Ciona</taxon>
    </lineage>
</organism>
<dbReference type="PANTHER" id="PTHR11130:SF0">
    <property type="entry name" value="GLUTATHIONE SYNTHETASE"/>
    <property type="match status" value="1"/>
</dbReference>
<dbReference type="GO" id="GO:0005524">
    <property type="term" value="F:ATP binding"/>
    <property type="evidence" value="ECO:0007669"/>
    <property type="project" value="UniProtKB-KW"/>
</dbReference>
<keyword evidence="6" id="KW-0436">Ligase</keyword>